<dbReference type="AlphaFoldDB" id="A0AB39YI98"/>
<dbReference type="RefSeq" id="WP_369744701.1">
    <property type="nucleotide sequence ID" value="NZ_CP165735.1"/>
</dbReference>
<reference evidence="1" key="1">
    <citation type="submission" date="2024-07" db="EMBL/GenBank/DDBJ databases">
        <authorList>
            <person name="Li J."/>
            <person name="Wei H."/>
            <person name="Ma J."/>
        </authorList>
    </citation>
    <scope>NUCLEOTIDE SEQUENCE</scope>
    <source>
        <strain evidence="1">AMU7</strain>
    </source>
</reference>
<evidence type="ECO:0000313" key="1">
    <source>
        <dbReference type="EMBL" id="XDV70054.1"/>
    </source>
</evidence>
<gene>
    <name evidence="1" type="ORF">ABQM86_13895</name>
</gene>
<sequence>MRWDSLFDDLEAQFSAERALEAESEITERARMELAGIELGDRLRGAAGSGLKLFLADGNIIHGVLGRVGAGWLVLSEGSRQWLVPLAAVLTFQGLGRLALKPVSTVRQLPGIASVLRALARDRSAVVVHLSTRAGGGAKVNGVIDRVGRDHFDIAVVRDGEVRRAGNVASVMTVPFSAVAALCSAGGE</sequence>
<protein>
    <recommendedName>
        <fullName evidence="2">Fis family transcriptional regulator</fullName>
    </recommendedName>
</protein>
<dbReference type="EMBL" id="CP165735">
    <property type="protein sequence ID" value="XDV70054.1"/>
    <property type="molecule type" value="Genomic_DNA"/>
</dbReference>
<name>A0AB39YI98_9MICC</name>
<proteinExistence type="predicted"/>
<evidence type="ECO:0008006" key="2">
    <source>
        <dbReference type="Google" id="ProtNLM"/>
    </source>
</evidence>
<organism evidence="1">
    <name type="scientific">Paenarthrobacter sp. AMU7</name>
    <dbReference type="NCBI Taxonomy" id="3162492"/>
    <lineage>
        <taxon>Bacteria</taxon>
        <taxon>Bacillati</taxon>
        <taxon>Actinomycetota</taxon>
        <taxon>Actinomycetes</taxon>
        <taxon>Micrococcales</taxon>
        <taxon>Micrococcaceae</taxon>
        <taxon>Paenarthrobacter</taxon>
    </lineage>
</organism>
<accession>A0AB39YI98</accession>